<dbReference type="EMBL" id="RQVR01000006">
    <property type="protein sequence ID" value="RRJ92105.1"/>
    <property type="molecule type" value="Genomic_DNA"/>
</dbReference>
<feature type="domain" description="N-acetyltransferase" evidence="1">
    <location>
        <begin position="10"/>
        <end position="172"/>
    </location>
</feature>
<keyword evidence="3" id="KW-1185">Reference proteome</keyword>
<dbReference type="OrthoDB" id="9788916at2"/>
<gene>
    <name evidence="2" type="ORF">EG849_06720</name>
</gene>
<protein>
    <submittedName>
        <fullName evidence="2">N-acetyltransferase</fullName>
    </submittedName>
</protein>
<comment type="caution">
    <text evidence="2">The sequence shown here is derived from an EMBL/GenBank/DDBJ whole genome shotgun (WGS) entry which is preliminary data.</text>
</comment>
<dbReference type="PANTHER" id="PTHR43792:SF16">
    <property type="entry name" value="N-ACETYLTRANSFERASE DOMAIN-CONTAINING PROTEIN"/>
    <property type="match status" value="1"/>
</dbReference>
<dbReference type="Proteomes" id="UP000271937">
    <property type="component" value="Unassembled WGS sequence"/>
</dbReference>
<organism evidence="2 3">
    <name type="scientific">Flavobacterium macacae</name>
    <dbReference type="NCBI Taxonomy" id="2488993"/>
    <lineage>
        <taxon>Bacteria</taxon>
        <taxon>Pseudomonadati</taxon>
        <taxon>Bacteroidota</taxon>
        <taxon>Flavobacteriia</taxon>
        <taxon>Flavobacteriales</taxon>
        <taxon>Flavobacteriaceae</taxon>
        <taxon>Flavobacterium</taxon>
    </lineage>
</organism>
<dbReference type="InterPro" id="IPR051531">
    <property type="entry name" value="N-acetyltransferase"/>
</dbReference>
<dbReference type="Gene3D" id="3.40.630.30">
    <property type="match status" value="1"/>
</dbReference>
<dbReference type="InterPro" id="IPR016181">
    <property type="entry name" value="Acyl_CoA_acyltransferase"/>
</dbReference>
<dbReference type="InterPro" id="IPR000182">
    <property type="entry name" value="GNAT_dom"/>
</dbReference>
<keyword evidence="2" id="KW-0808">Transferase</keyword>
<dbReference type="RefSeq" id="WP_125012311.1">
    <property type="nucleotide sequence ID" value="NZ_RQVR01000006.1"/>
</dbReference>
<name>A0A3P3WAC1_9FLAO</name>
<evidence type="ECO:0000259" key="1">
    <source>
        <dbReference type="PROSITE" id="PS51186"/>
    </source>
</evidence>
<dbReference type="GO" id="GO:0016747">
    <property type="term" value="F:acyltransferase activity, transferring groups other than amino-acyl groups"/>
    <property type="evidence" value="ECO:0007669"/>
    <property type="project" value="InterPro"/>
</dbReference>
<reference evidence="2 3" key="1">
    <citation type="submission" date="2018-11" db="EMBL/GenBank/DDBJ databases">
        <title>Flavobacterium sp. nov., YIM 102600 draft genome.</title>
        <authorList>
            <person name="Li G."/>
            <person name="Jiang Y."/>
        </authorList>
    </citation>
    <scope>NUCLEOTIDE SEQUENCE [LARGE SCALE GENOMIC DNA]</scope>
    <source>
        <strain evidence="2 3">YIM 102600</strain>
    </source>
</reference>
<dbReference type="AlphaFoldDB" id="A0A3P3WAC1"/>
<dbReference type="PANTHER" id="PTHR43792">
    <property type="entry name" value="GNAT FAMILY, PUTATIVE (AFU_ORTHOLOGUE AFUA_3G00765)-RELATED-RELATED"/>
    <property type="match status" value="1"/>
</dbReference>
<dbReference type="SUPFAM" id="SSF55729">
    <property type="entry name" value="Acyl-CoA N-acyltransferases (Nat)"/>
    <property type="match status" value="1"/>
</dbReference>
<dbReference type="Pfam" id="PF13302">
    <property type="entry name" value="Acetyltransf_3"/>
    <property type="match status" value="1"/>
</dbReference>
<dbReference type="PROSITE" id="PS51186">
    <property type="entry name" value="GNAT"/>
    <property type="match status" value="1"/>
</dbReference>
<proteinExistence type="predicted"/>
<accession>A0A3P3WAC1</accession>
<sequence>MKTSIETERLLMRELLPTDDAGMFELDSNPEVHVYLGKTPVKSIEESREAIAHIRQQYLENGIGRWAVILKETGEFIGWSGLKLEKNVNGHKTFYDLGYRFIQKHWGKGYAFESAKAFVDFGFTEMKLPVINAYADSDNLNSRKILEKVGMKFVNSFELDGTEEVWYELKNPKITL</sequence>
<evidence type="ECO:0000313" key="2">
    <source>
        <dbReference type="EMBL" id="RRJ92105.1"/>
    </source>
</evidence>
<evidence type="ECO:0000313" key="3">
    <source>
        <dbReference type="Proteomes" id="UP000271937"/>
    </source>
</evidence>